<dbReference type="Pfam" id="PF02059">
    <property type="entry name" value="IL3"/>
    <property type="match status" value="1"/>
</dbReference>
<reference evidence="16" key="3">
    <citation type="submission" date="2025-09" db="UniProtKB">
        <authorList>
            <consortium name="Ensembl"/>
        </authorList>
    </citation>
    <scope>IDENTIFICATION</scope>
</reference>
<dbReference type="GeneTree" id="ENSGT00940000163393"/>
<dbReference type="GO" id="GO:0005125">
    <property type="term" value="F:cytokine activity"/>
    <property type="evidence" value="ECO:0007669"/>
    <property type="project" value="UniProtKB-KW"/>
</dbReference>
<evidence type="ECO:0000256" key="11">
    <source>
        <dbReference type="ARBA" id="ARBA00030364"/>
    </source>
</evidence>
<evidence type="ECO:0000313" key="16">
    <source>
        <dbReference type="Ensembl" id="ENSCHIP00000018311.1"/>
    </source>
</evidence>
<evidence type="ECO:0000256" key="10">
    <source>
        <dbReference type="ARBA" id="ARBA00023030"/>
    </source>
</evidence>
<reference evidence="16 17" key="1">
    <citation type="submission" date="2016-04" db="EMBL/GenBank/DDBJ databases">
        <title>Polished mammalian reference genomes with single-molecule sequencing and chromosome conformation capture applied to the Capra hircus genome.</title>
        <authorList>
            <person name="Bickhart D.M."/>
            <person name="Koren S."/>
            <person name="Rosen B."/>
            <person name="Hastie A."/>
            <person name="Liachko I."/>
            <person name="Sullivan S.T."/>
            <person name="Burton J."/>
            <person name="Sayre B.L."/>
            <person name="Huson H.J."/>
            <person name="Lee J."/>
            <person name="Lam E."/>
            <person name="Kelley C.M."/>
            <person name="Hutchison J.L."/>
            <person name="Zhou Y."/>
            <person name="Sun J."/>
            <person name="Crisa A."/>
            <person name="Schwartz J.C."/>
            <person name="Hammond J.A."/>
            <person name="Schroeder S.G."/>
            <person name="Liu G.E."/>
            <person name="Dunham M."/>
            <person name="Shendure J."/>
            <person name="Sonstegard T.S."/>
            <person name="Phillippy A.M."/>
            <person name="Van Tassell C.P."/>
            <person name="Smith T.P."/>
        </authorList>
    </citation>
    <scope>NUCLEOTIDE SEQUENCE [LARGE SCALE GENOMIC DNA]</scope>
</reference>
<evidence type="ECO:0000256" key="9">
    <source>
        <dbReference type="ARBA" id="ARBA00022729"/>
    </source>
</evidence>
<organism evidence="16 17">
    <name type="scientific">Capra hircus</name>
    <name type="common">Goat</name>
    <dbReference type="NCBI Taxonomy" id="9925"/>
    <lineage>
        <taxon>Eukaryota</taxon>
        <taxon>Metazoa</taxon>
        <taxon>Chordata</taxon>
        <taxon>Craniata</taxon>
        <taxon>Vertebrata</taxon>
        <taxon>Euteleostomi</taxon>
        <taxon>Mammalia</taxon>
        <taxon>Eutheria</taxon>
        <taxon>Laurasiatheria</taxon>
        <taxon>Artiodactyla</taxon>
        <taxon>Ruminantia</taxon>
        <taxon>Pecora</taxon>
        <taxon>Bovidae</taxon>
        <taxon>Caprinae</taxon>
        <taxon>Capra</taxon>
    </lineage>
</organism>
<evidence type="ECO:0000256" key="15">
    <source>
        <dbReference type="SAM" id="SignalP"/>
    </source>
</evidence>
<proteinExistence type="inferred from homology"/>
<dbReference type="PRINTS" id="PR00430">
    <property type="entry name" value="INTERLEUKIN3"/>
</dbReference>
<evidence type="ECO:0000256" key="4">
    <source>
        <dbReference type="ARBA" id="ARBA00008547"/>
    </source>
</evidence>
<dbReference type="STRING" id="9925.ENSCHIP00000018311"/>
<evidence type="ECO:0000313" key="17">
    <source>
        <dbReference type="Proteomes" id="UP000291000"/>
    </source>
</evidence>
<evidence type="ECO:0000256" key="13">
    <source>
        <dbReference type="ARBA" id="ARBA00032468"/>
    </source>
</evidence>
<evidence type="ECO:0000256" key="6">
    <source>
        <dbReference type="ARBA" id="ARBA00019466"/>
    </source>
</evidence>
<evidence type="ECO:0000256" key="3">
    <source>
        <dbReference type="ARBA" id="ARBA00004613"/>
    </source>
</evidence>
<keyword evidence="17" id="KW-1185">Reference proteome</keyword>
<dbReference type="GO" id="GO:0008083">
    <property type="term" value="F:growth factor activity"/>
    <property type="evidence" value="ECO:0007669"/>
    <property type="project" value="UniProtKB-KW"/>
</dbReference>
<dbReference type="Proteomes" id="UP000291000">
    <property type="component" value="Chromosome 7"/>
</dbReference>
<dbReference type="SUPFAM" id="SSF47266">
    <property type="entry name" value="4-helical cytokines"/>
    <property type="match status" value="1"/>
</dbReference>
<accession>A0A452F1Q4</accession>
<comment type="function">
    <text evidence="1">This CSF induces granulocytes, macrophages, mast cells, stem cells, erythroid cells, eosinophils and megakaryocytes.</text>
</comment>
<dbReference type="GO" id="GO:0005135">
    <property type="term" value="F:interleukin-3 receptor binding"/>
    <property type="evidence" value="ECO:0007669"/>
    <property type="project" value="InterPro"/>
</dbReference>
<reference evidence="16" key="2">
    <citation type="submission" date="2025-08" db="UniProtKB">
        <authorList>
            <consortium name="Ensembl"/>
        </authorList>
    </citation>
    <scope>IDENTIFICATION</scope>
</reference>
<dbReference type="InterPro" id="IPR002183">
    <property type="entry name" value="IL-3"/>
</dbReference>
<evidence type="ECO:0000256" key="5">
    <source>
        <dbReference type="ARBA" id="ARBA00011245"/>
    </source>
</evidence>
<evidence type="ECO:0000256" key="1">
    <source>
        <dbReference type="ARBA" id="ARBA00002346"/>
    </source>
</evidence>
<dbReference type="AlphaFoldDB" id="A0A452F1Q4"/>
<keyword evidence="7" id="KW-0202">Cytokine</keyword>
<evidence type="ECO:0000256" key="12">
    <source>
        <dbReference type="ARBA" id="ARBA00031944"/>
    </source>
</evidence>
<comment type="function">
    <text evidence="2">Granulocyte/macrophage colony-stimulating factors are cytokines that act in hematopoiesis by controlling the production, differentiation, and function of 2 related white cell populations of the blood, the granulocytes and the monocytes-macrophages.</text>
</comment>
<evidence type="ECO:0000256" key="8">
    <source>
        <dbReference type="ARBA" id="ARBA00022525"/>
    </source>
</evidence>
<dbReference type="OMA" id="IKDGDWN"/>
<gene>
    <name evidence="16" type="primary">LOC102190507</name>
</gene>
<dbReference type="GO" id="GO:0005615">
    <property type="term" value="C:extracellular space"/>
    <property type="evidence" value="ECO:0007669"/>
    <property type="project" value="UniProtKB-KW"/>
</dbReference>
<dbReference type="PANTHER" id="PTHR48489">
    <property type="entry name" value="INTERLEUKIN-3"/>
    <property type="match status" value="1"/>
</dbReference>
<name>A0A452F1Q4_CAPHI</name>
<feature type="chain" id="PRO_5019230063" description="Interleukin-3" evidence="15">
    <location>
        <begin position="24"/>
        <end position="139"/>
    </location>
</feature>
<dbReference type="EMBL" id="LWLT01000008">
    <property type="status" value="NOT_ANNOTATED_CDS"/>
    <property type="molecule type" value="Genomic_DNA"/>
</dbReference>
<sequence length="139" mass="15379">MSSLSILHLLLLLLALHAPQAQGLPLRTSRTPYSSLMEEIMDDLKKITPSPEGSLNSDEKNILANKSLLQANLKAFMTFATDTFGNDSKIMKNLKEFQPVLPTATPTEDSILIEDSNLGDFRMKLEEYLATIRAAAETI</sequence>
<dbReference type="GO" id="GO:0006955">
    <property type="term" value="P:immune response"/>
    <property type="evidence" value="ECO:0007669"/>
    <property type="project" value="InterPro"/>
</dbReference>
<dbReference type="PANTHER" id="PTHR48489:SF1">
    <property type="entry name" value="INTERLEUKIN-3"/>
    <property type="match status" value="1"/>
</dbReference>
<comment type="similarity">
    <text evidence="4">Belongs to the IL-3 family.</text>
</comment>
<keyword evidence="8" id="KW-0964">Secreted</keyword>
<dbReference type="Ensembl" id="ENSCHIT00000026126.1">
    <property type="protein sequence ID" value="ENSCHIP00000018311.1"/>
    <property type="gene ID" value="ENSCHIG00000017795.1"/>
</dbReference>
<evidence type="ECO:0000256" key="14">
    <source>
        <dbReference type="ARBA" id="ARBA00033034"/>
    </source>
</evidence>
<keyword evidence="10" id="KW-0339">Growth factor</keyword>
<keyword evidence="9 15" id="KW-0732">Signal</keyword>
<evidence type="ECO:0000256" key="2">
    <source>
        <dbReference type="ARBA" id="ARBA00003597"/>
    </source>
</evidence>
<evidence type="ECO:0000256" key="7">
    <source>
        <dbReference type="ARBA" id="ARBA00022514"/>
    </source>
</evidence>
<dbReference type="InterPro" id="IPR009079">
    <property type="entry name" value="4_helix_cytokine-like_core"/>
</dbReference>
<comment type="subunit">
    <text evidence="5">Monomer.</text>
</comment>
<dbReference type="FunFam" id="1.20.1250.10:FF:000067">
    <property type="entry name" value="Interleukin-3"/>
    <property type="match status" value="1"/>
</dbReference>
<dbReference type="PIRSF" id="PIRSF001939">
    <property type="entry name" value="IL-3"/>
    <property type="match status" value="1"/>
</dbReference>
<protein>
    <recommendedName>
        <fullName evidence="6">Interleukin-3</fullName>
    </recommendedName>
    <alternativeName>
        <fullName evidence="12">Hematopoietic growth factor</fullName>
    </alternativeName>
    <alternativeName>
        <fullName evidence="11">Mast cell growth factor</fullName>
    </alternativeName>
    <alternativeName>
        <fullName evidence="14">Multipotential colony-stimulating factor</fullName>
    </alternativeName>
    <alternativeName>
        <fullName evidence="13">P-cell-stimulating factor</fullName>
    </alternativeName>
</protein>
<dbReference type="Gene3D" id="1.20.1250.10">
    <property type="match status" value="1"/>
</dbReference>
<feature type="signal peptide" evidence="15">
    <location>
        <begin position="1"/>
        <end position="23"/>
    </location>
</feature>
<comment type="subcellular location">
    <subcellularLocation>
        <location evidence="3">Secreted</location>
    </subcellularLocation>
</comment>